<dbReference type="OrthoDB" id="10046233at2759"/>
<dbReference type="SUPFAM" id="SSF53098">
    <property type="entry name" value="Ribonuclease H-like"/>
    <property type="match status" value="1"/>
</dbReference>
<feature type="region of interest" description="Disordered" evidence="6">
    <location>
        <begin position="285"/>
        <end position="308"/>
    </location>
</feature>
<proteinExistence type="predicted"/>
<evidence type="ECO:0000313" key="10">
    <source>
        <dbReference type="Proteomes" id="UP000597762"/>
    </source>
</evidence>
<dbReference type="GO" id="GO:0008270">
    <property type="term" value="F:zinc ion binding"/>
    <property type="evidence" value="ECO:0007669"/>
    <property type="project" value="UniProtKB-KW"/>
</dbReference>
<evidence type="ECO:0000256" key="6">
    <source>
        <dbReference type="SAM" id="MobiDB-lite"/>
    </source>
</evidence>
<feature type="region of interest" description="Disordered" evidence="6">
    <location>
        <begin position="83"/>
        <end position="108"/>
    </location>
</feature>
<evidence type="ECO:0000256" key="1">
    <source>
        <dbReference type="ARBA" id="ARBA00004123"/>
    </source>
</evidence>
<evidence type="ECO:0000256" key="2">
    <source>
        <dbReference type="ARBA" id="ARBA00022723"/>
    </source>
</evidence>
<dbReference type="InterPro" id="IPR052035">
    <property type="entry name" value="ZnF_BED_domain_contain"/>
</dbReference>
<feature type="compositionally biased region" description="Basic and acidic residues" evidence="6">
    <location>
        <begin position="83"/>
        <end position="102"/>
    </location>
</feature>
<dbReference type="AlphaFoldDB" id="A0A812DGZ4"/>
<feature type="domain" description="HAT C-terminal dimerisation" evidence="8">
    <location>
        <begin position="597"/>
        <end position="669"/>
    </location>
</feature>
<keyword evidence="2" id="KW-0479">Metal-binding</keyword>
<gene>
    <name evidence="9" type="ORF">SPHA_56664</name>
</gene>
<organism evidence="9 10">
    <name type="scientific">Acanthosepion pharaonis</name>
    <name type="common">Pharaoh cuttlefish</name>
    <name type="synonym">Sepia pharaonis</name>
    <dbReference type="NCBI Taxonomy" id="158019"/>
    <lineage>
        <taxon>Eukaryota</taxon>
        <taxon>Metazoa</taxon>
        <taxon>Spiralia</taxon>
        <taxon>Lophotrochozoa</taxon>
        <taxon>Mollusca</taxon>
        <taxon>Cephalopoda</taxon>
        <taxon>Coleoidea</taxon>
        <taxon>Decapodiformes</taxon>
        <taxon>Sepiida</taxon>
        <taxon>Sepiina</taxon>
        <taxon>Sepiidae</taxon>
        <taxon>Acanthosepion</taxon>
    </lineage>
</organism>
<keyword evidence="5" id="KW-0539">Nucleus</keyword>
<evidence type="ECO:0000256" key="3">
    <source>
        <dbReference type="ARBA" id="ARBA00022771"/>
    </source>
</evidence>
<sequence>MSIYLFVCSYLNIYLSVYIYLSIYLSIYIFHVYLFVCSYLNIYLSVHIYLSIYLSIYIFHVYLFVCSYLNIYLSGHPENDPRIPSDDFKEKNQGETSLEKDASASGPSTWSLIRSVRPRRGRNQEQSIITLKMNKTILMDAFVKMIISDGQHFKIVSESGMKMLVGPLLEALNLSLDEEMLRQEVMERARKIRESISGDVFERLVSLKVSVICRKSRPFIGISVHYVKGGRKQFRILGVKEISTVHSGRELKQIIWCLLSDYGIGKEQLYTMTIDNSSNSLKAFRKTNSRNENESDTENECNDEENNGDKETAITVSVSLRDAFGSDKEIDSESLLNVNIECLTSTIQSIAQSTFTMQPDSKKLVEKARYISNKLRTKGAMAILKSKGTRLAIVDRRSRWKSTFAMVKRLYDNELRQVINEMGAISPELNVSQTEWDKMENFIQAFTPLMAFSARTDDPQLTIGDFYKEWLKCKMETKKLNTEYARNIAEHMKKAEEKMKKNKAFLAAVYLDPRIRVILTGDQTEMARQHLERVWMAKCHVSRLQTEAKNPNDEETELGISLEDDLEIFLRSKDRNIVETISSVSFLSSHFKSYEERQREKSSANVIQFWETFGQTRSELHQLAMIALACPVNEVGVERIWSGVRFMLNPSYIRLPEDIIDDIILVNTNQSVS</sequence>
<keyword evidence="7" id="KW-1133">Transmembrane helix</keyword>
<protein>
    <recommendedName>
        <fullName evidence="8">HAT C-terminal dimerisation domain-containing protein</fullName>
    </recommendedName>
</protein>
<dbReference type="GO" id="GO:0005634">
    <property type="term" value="C:nucleus"/>
    <property type="evidence" value="ECO:0007669"/>
    <property type="project" value="UniProtKB-SubCell"/>
</dbReference>
<feature type="compositionally biased region" description="Acidic residues" evidence="6">
    <location>
        <begin position="294"/>
        <end position="306"/>
    </location>
</feature>
<keyword evidence="10" id="KW-1185">Reference proteome</keyword>
<dbReference type="PANTHER" id="PTHR46481">
    <property type="entry name" value="ZINC FINGER BED DOMAIN-CONTAINING PROTEIN 4"/>
    <property type="match status" value="1"/>
</dbReference>
<feature type="transmembrane region" description="Helical" evidence="7">
    <location>
        <begin position="12"/>
        <end position="36"/>
    </location>
</feature>
<keyword evidence="7" id="KW-0812">Transmembrane</keyword>
<dbReference type="EMBL" id="CAHIKZ030003771">
    <property type="protein sequence ID" value="CAE1303954.1"/>
    <property type="molecule type" value="Genomic_DNA"/>
</dbReference>
<evidence type="ECO:0000256" key="5">
    <source>
        <dbReference type="ARBA" id="ARBA00023242"/>
    </source>
</evidence>
<keyword evidence="7" id="KW-0472">Membrane</keyword>
<comment type="caution">
    <text evidence="9">The sequence shown here is derived from an EMBL/GenBank/DDBJ whole genome shotgun (WGS) entry which is preliminary data.</text>
</comment>
<keyword evidence="4" id="KW-0862">Zinc</keyword>
<name>A0A812DGZ4_ACAPH</name>
<dbReference type="PANTHER" id="PTHR46481:SF10">
    <property type="entry name" value="ZINC FINGER BED DOMAIN-CONTAINING PROTEIN 39"/>
    <property type="match status" value="1"/>
</dbReference>
<evidence type="ECO:0000313" key="9">
    <source>
        <dbReference type="EMBL" id="CAE1303954.1"/>
    </source>
</evidence>
<dbReference type="Proteomes" id="UP000597762">
    <property type="component" value="Unassembled WGS sequence"/>
</dbReference>
<evidence type="ECO:0000256" key="7">
    <source>
        <dbReference type="SAM" id="Phobius"/>
    </source>
</evidence>
<accession>A0A812DGZ4</accession>
<dbReference type="GO" id="GO:0046983">
    <property type="term" value="F:protein dimerization activity"/>
    <property type="evidence" value="ECO:0007669"/>
    <property type="project" value="InterPro"/>
</dbReference>
<dbReference type="InterPro" id="IPR012337">
    <property type="entry name" value="RNaseH-like_sf"/>
</dbReference>
<evidence type="ECO:0000256" key="4">
    <source>
        <dbReference type="ARBA" id="ARBA00022833"/>
    </source>
</evidence>
<keyword evidence="3" id="KW-0863">Zinc-finger</keyword>
<dbReference type="Pfam" id="PF05699">
    <property type="entry name" value="Dimer_Tnp_hAT"/>
    <property type="match status" value="1"/>
</dbReference>
<comment type="subcellular location">
    <subcellularLocation>
        <location evidence="1">Nucleus</location>
    </subcellularLocation>
</comment>
<evidence type="ECO:0000259" key="8">
    <source>
        <dbReference type="Pfam" id="PF05699"/>
    </source>
</evidence>
<dbReference type="InterPro" id="IPR008906">
    <property type="entry name" value="HATC_C_dom"/>
</dbReference>
<reference evidence="9" key="1">
    <citation type="submission" date="2021-01" db="EMBL/GenBank/DDBJ databases">
        <authorList>
            <person name="Li R."/>
            <person name="Bekaert M."/>
        </authorList>
    </citation>
    <scope>NUCLEOTIDE SEQUENCE</scope>
    <source>
        <strain evidence="9">Farmed</strain>
    </source>
</reference>
<feature type="transmembrane region" description="Helical" evidence="7">
    <location>
        <begin position="48"/>
        <end position="73"/>
    </location>
</feature>